<evidence type="ECO:0000256" key="1">
    <source>
        <dbReference type="ARBA" id="ARBA00022679"/>
    </source>
</evidence>
<evidence type="ECO:0000256" key="4">
    <source>
        <dbReference type="ARBA" id="ARBA00022842"/>
    </source>
</evidence>
<dbReference type="CDD" id="cd03487">
    <property type="entry name" value="RT_Bac_retron_II"/>
    <property type="match status" value="1"/>
</dbReference>
<organism evidence="6 7">
    <name type="scientific">Pantoea allii</name>
    <dbReference type="NCBI Taxonomy" id="574096"/>
    <lineage>
        <taxon>Bacteria</taxon>
        <taxon>Pseudomonadati</taxon>
        <taxon>Pseudomonadota</taxon>
        <taxon>Gammaproteobacteria</taxon>
        <taxon>Enterobacterales</taxon>
        <taxon>Erwiniaceae</taxon>
        <taxon>Pantoea</taxon>
    </lineage>
</organism>
<dbReference type="InterPro" id="IPR000123">
    <property type="entry name" value="Reverse_transcriptase_msDNA"/>
</dbReference>
<keyword evidence="4" id="KW-0460">Magnesium</keyword>
<dbReference type="RefSeq" id="WP_039277790.1">
    <property type="nucleotide sequence ID" value="NZ_JAHVXU010000015.1"/>
</dbReference>
<keyword evidence="5 6" id="KW-0695">RNA-directed DNA polymerase</keyword>
<gene>
    <name evidence="6" type="ORF">KYI95_18425</name>
</gene>
<proteinExistence type="predicted"/>
<name>A0ABS6VIR3_9GAMM</name>
<keyword evidence="7" id="KW-1185">Reference proteome</keyword>
<keyword evidence="3" id="KW-0479">Metal-binding</keyword>
<reference evidence="6 7" key="1">
    <citation type="submission" date="2021-07" db="EMBL/GenBank/DDBJ databases">
        <title>A novel phosphonate cluster across the Pantoea species complex is important for pathogenicity in onion.</title>
        <authorList>
            <person name="Zhao M."/>
            <person name="Stice S."/>
            <person name="Shin G.Y."/>
            <person name="Coutinho T."/>
            <person name="Gitaitis R."/>
            <person name="Kvitko B."/>
            <person name="Dutta B."/>
        </authorList>
    </citation>
    <scope>NUCLEOTIDE SEQUENCE [LARGE SCALE GENOMIC DNA]</scope>
    <source>
        <strain evidence="6 7">BD 382</strain>
    </source>
</reference>
<keyword evidence="2" id="KW-0548">Nucleotidyltransferase</keyword>
<accession>A0ABS6VIR3</accession>
<evidence type="ECO:0000256" key="3">
    <source>
        <dbReference type="ARBA" id="ARBA00022723"/>
    </source>
</evidence>
<sequence length="327" mass="36833">MIHTPSDSPFYSKRRISSMAALSKALNVPLIELRNLANRADHMYRLANTITKPDGSVRQTWDAYKPLKKIHRSIRRNILDSVIYPAYLTGSLKGCDYKVNASLHVGATIVVNEDITRFFPSTSTAIVQSIWLYFFGFSREVAECLTKLTTRHGELPQGAITSSFLANLAFWKDEPALQASLRARGIIYSRYVDDIAVSSVNFLDNPTKTNVIASIYGMLFRHGYQPKRTKHEIKTSGDRMEVTRLSVNSKPGLSSAKQSQIRSAVHHLEQAFLRGEIIEFDKGPYAKTLGQVHLFGRFHPGKAKKLKQRLLALKSMGRTNMCPECKN</sequence>
<keyword evidence="1" id="KW-0808">Transferase</keyword>
<evidence type="ECO:0000256" key="5">
    <source>
        <dbReference type="ARBA" id="ARBA00022918"/>
    </source>
</evidence>
<dbReference type="Proteomes" id="UP001197236">
    <property type="component" value="Unassembled WGS sequence"/>
</dbReference>
<evidence type="ECO:0000256" key="2">
    <source>
        <dbReference type="ARBA" id="ARBA00022695"/>
    </source>
</evidence>
<evidence type="ECO:0000313" key="7">
    <source>
        <dbReference type="Proteomes" id="UP001197236"/>
    </source>
</evidence>
<dbReference type="PRINTS" id="PR00866">
    <property type="entry name" value="RNADNAPOLMS"/>
</dbReference>
<comment type="caution">
    <text evidence="6">The sequence shown here is derived from an EMBL/GenBank/DDBJ whole genome shotgun (WGS) entry which is preliminary data.</text>
</comment>
<dbReference type="GO" id="GO:0003964">
    <property type="term" value="F:RNA-directed DNA polymerase activity"/>
    <property type="evidence" value="ECO:0007669"/>
    <property type="project" value="UniProtKB-KW"/>
</dbReference>
<evidence type="ECO:0000313" key="6">
    <source>
        <dbReference type="EMBL" id="MBW1259156.1"/>
    </source>
</evidence>
<dbReference type="EMBL" id="JAHVXZ010000013">
    <property type="protein sequence ID" value="MBW1259156.1"/>
    <property type="molecule type" value="Genomic_DNA"/>
</dbReference>
<protein>
    <submittedName>
        <fullName evidence="6">Reverse transcriptase family protein</fullName>
    </submittedName>
</protein>